<keyword evidence="1" id="KW-0479">Metal-binding</keyword>
<keyword evidence="2" id="KW-0746">Sphingolipid metabolism</keyword>
<dbReference type="GO" id="GO:0017040">
    <property type="term" value="F:N-acylsphingosine amidohydrolase activity"/>
    <property type="evidence" value="ECO:0007669"/>
    <property type="project" value="UniProtKB-UniRule"/>
</dbReference>
<dbReference type="PANTHER" id="PTHR12670:SF1">
    <property type="entry name" value="NEUTRAL CERAMIDASE"/>
    <property type="match status" value="1"/>
</dbReference>
<keyword evidence="5" id="KW-1185">Reference proteome</keyword>
<sequence length="487" mass="54531">MLFSHTALAKYRIHKITQFINYAGLNTATASKKKTSRSWYWLLLLLLLPACMVQRIDRTPYQQTDYYQETLASLNSHPATITTGDTLEVGWAKVNITPPAPAPLAGYGKRLGMDYEEVHDTAWVRTFAFDNGQTEAYFVSLDLLIVPMLVLQELEKQYPTLGLKPEQVYLSATHSHTSFGGWGRKIGVKLLSGEFEKEIVQQLTQQIVQSIQLARQNLTPTRVGYGSANAASMVRNRLTKSREDRDTELRFLKFERPDGTTAVLSFFSAHPTTLPSMQPILSRDYPGVLVDALEERIEFAAFSAGAVGSHSAVHFQEAPFGGMEEVGERLATILRHDLHQVETDYIYTLGYNRVPLLLPEPQWRISENLRLAPMLFNWLFGKHPAYVTSLQLGDIVLVGAPADYSGEFMDELESAAAKEGLEVIATSFNGGYIGYVTPAEHYNLDKYETRSMSFYGPHSGNYLTEMLQLLLRQHATAGPALPPTEIN</sequence>
<comment type="caution">
    <text evidence="4">The sequence shown here is derived from an EMBL/GenBank/DDBJ whole genome shotgun (WGS) entry which is preliminary data.</text>
</comment>
<evidence type="ECO:0000256" key="2">
    <source>
        <dbReference type="RuleBase" id="RU366019"/>
    </source>
</evidence>
<dbReference type="OrthoDB" id="926204at2"/>
<keyword evidence="2" id="KW-0378">Hydrolase</keyword>
<feature type="binding site" evidence="1">
    <location>
        <position position="174"/>
    </location>
    <ligand>
        <name>Zn(2+)</name>
        <dbReference type="ChEBI" id="CHEBI:29105"/>
    </ligand>
</feature>
<evidence type="ECO:0000313" key="4">
    <source>
        <dbReference type="EMBL" id="RDV16218.1"/>
    </source>
</evidence>
<dbReference type="AlphaFoldDB" id="A0A3D8LFQ9"/>
<dbReference type="GO" id="GO:0016020">
    <property type="term" value="C:membrane"/>
    <property type="evidence" value="ECO:0007669"/>
    <property type="project" value="GOC"/>
</dbReference>
<dbReference type="GO" id="GO:0005576">
    <property type="term" value="C:extracellular region"/>
    <property type="evidence" value="ECO:0007669"/>
    <property type="project" value="TreeGrafter"/>
</dbReference>
<dbReference type="InterPro" id="IPR006823">
    <property type="entry name" value="Ceramidase_alk"/>
</dbReference>
<comment type="similarity">
    <text evidence="2">Belongs to the neutral ceramidase family.</text>
</comment>
<evidence type="ECO:0000256" key="1">
    <source>
        <dbReference type="PIRSR" id="PIRSR606823-2"/>
    </source>
</evidence>
<dbReference type="Proteomes" id="UP000256708">
    <property type="component" value="Unassembled WGS sequence"/>
</dbReference>
<proteinExistence type="inferred from homology"/>
<accession>A0A3D8LFQ9</accession>
<feature type="binding site" evidence="1">
    <location>
        <position position="270"/>
    </location>
    <ligand>
        <name>Zn(2+)</name>
        <dbReference type="ChEBI" id="CHEBI:29105"/>
    </ligand>
</feature>
<organism evidence="4 5">
    <name type="scientific">Pontibacter diazotrophicus</name>
    <dbReference type="NCBI Taxonomy" id="1400979"/>
    <lineage>
        <taxon>Bacteria</taxon>
        <taxon>Pseudomonadati</taxon>
        <taxon>Bacteroidota</taxon>
        <taxon>Cytophagia</taxon>
        <taxon>Cytophagales</taxon>
        <taxon>Hymenobacteraceae</taxon>
        <taxon>Pontibacter</taxon>
    </lineage>
</organism>
<dbReference type="GO" id="GO:0046512">
    <property type="term" value="P:sphingosine biosynthetic process"/>
    <property type="evidence" value="ECO:0007669"/>
    <property type="project" value="TreeGrafter"/>
</dbReference>
<dbReference type="PANTHER" id="PTHR12670">
    <property type="entry name" value="CERAMIDASE"/>
    <property type="match status" value="1"/>
</dbReference>
<dbReference type="EMBL" id="QRGR01000005">
    <property type="protein sequence ID" value="RDV16218.1"/>
    <property type="molecule type" value="Genomic_DNA"/>
</dbReference>
<dbReference type="Pfam" id="PF04734">
    <property type="entry name" value="Ceramidase_alk"/>
    <property type="match status" value="1"/>
</dbReference>
<comment type="cofactor">
    <cofactor evidence="1">
        <name>Zn(2+)</name>
        <dbReference type="ChEBI" id="CHEBI:29105"/>
    </cofactor>
    <text evidence="1">Binds 1 zinc ion per subunit.</text>
</comment>
<name>A0A3D8LFQ9_9BACT</name>
<comment type="catalytic activity">
    <reaction evidence="2">
        <text>an N-acylsphing-4-enine + H2O = sphing-4-enine + a fatty acid</text>
        <dbReference type="Rhea" id="RHEA:20856"/>
        <dbReference type="ChEBI" id="CHEBI:15377"/>
        <dbReference type="ChEBI" id="CHEBI:28868"/>
        <dbReference type="ChEBI" id="CHEBI:52639"/>
        <dbReference type="ChEBI" id="CHEBI:57756"/>
        <dbReference type="EC" id="3.5.1.23"/>
    </reaction>
</comment>
<evidence type="ECO:0000313" key="5">
    <source>
        <dbReference type="Proteomes" id="UP000256708"/>
    </source>
</evidence>
<dbReference type="GO" id="GO:0046872">
    <property type="term" value="F:metal ion binding"/>
    <property type="evidence" value="ECO:0007669"/>
    <property type="project" value="UniProtKB-KW"/>
</dbReference>
<protein>
    <recommendedName>
        <fullName evidence="2">Neutral ceramidase</fullName>
        <ecNumber evidence="2">3.5.1.23</ecNumber>
    </recommendedName>
</protein>
<gene>
    <name evidence="4" type="ORF">DXT99_05990</name>
</gene>
<feature type="domain" description="Neutral/alkaline non-lysosomal ceramidase N-terminal" evidence="3">
    <location>
        <begin position="89"/>
        <end position="298"/>
    </location>
</feature>
<evidence type="ECO:0000259" key="3">
    <source>
        <dbReference type="Pfam" id="PF04734"/>
    </source>
</evidence>
<reference evidence="5" key="1">
    <citation type="submission" date="2018-08" db="EMBL/GenBank/DDBJ databases">
        <authorList>
            <person name="Liu Z.-W."/>
            <person name="Du Z.-J."/>
        </authorList>
    </citation>
    <scope>NUCLEOTIDE SEQUENCE [LARGE SCALE GENOMIC DNA]</scope>
    <source>
        <strain evidence="5">H4X</strain>
    </source>
</reference>
<keyword evidence="2" id="KW-0443">Lipid metabolism</keyword>
<dbReference type="GO" id="GO:0042759">
    <property type="term" value="P:long-chain fatty acid biosynthetic process"/>
    <property type="evidence" value="ECO:0007669"/>
    <property type="project" value="TreeGrafter"/>
</dbReference>
<dbReference type="EC" id="3.5.1.23" evidence="2"/>
<dbReference type="InterPro" id="IPR031329">
    <property type="entry name" value="NEUT/ALK_ceramidase_N"/>
</dbReference>
<dbReference type="GO" id="GO:0046514">
    <property type="term" value="P:ceramide catabolic process"/>
    <property type="evidence" value="ECO:0007669"/>
    <property type="project" value="InterPro"/>
</dbReference>
<keyword evidence="1" id="KW-0862">Zinc</keyword>